<keyword evidence="9 12" id="KW-0472">Membrane</keyword>
<dbReference type="CDD" id="cd09110">
    <property type="entry name" value="PLDc_CLS_1"/>
    <property type="match status" value="1"/>
</dbReference>
<keyword evidence="16" id="KW-1185">Reference proteome</keyword>
<evidence type="ECO:0000256" key="5">
    <source>
        <dbReference type="ARBA" id="ARBA00022692"/>
    </source>
</evidence>
<protein>
    <recommendedName>
        <fullName evidence="12 13">Cardiolipin synthase</fullName>
        <shortName evidence="12">CL synthase</shortName>
        <ecNumber evidence="12 13">2.7.8.-</ecNumber>
    </recommendedName>
</protein>
<dbReference type="InterPro" id="IPR001736">
    <property type="entry name" value="PLipase_D/transphosphatidylase"/>
</dbReference>
<keyword evidence="6" id="KW-0677">Repeat</keyword>
<organism evidence="15 16">
    <name type="scientific">Pontibacillus yanchengensis Y32</name>
    <dbReference type="NCBI Taxonomy" id="1385514"/>
    <lineage>
        <taxon>Bacteria</taxon>
        <taxon>Bacillati</taxon>
        <taxon>Bacillota</taxon>
        <taxon>Bacilli</taxon>
        <taxon>Bacillales</taxon>
        <taxon>Bacillaceae</taxon>
        <taxon>Pontibacillus</taxon>
    </lineage>
</organism>
<evidence type="ECO:0000313" key="16">
    <source>
        <dbReference type="Proteomes" id="UP000030147"/>
    </source>
</evidence>
<feature type="active site" evidence="12">
    <location>
        <position position="424"/>
    </location>
</feature>
<dbReference type="EC" id="2.7.8.-" evidence="12 13"/>
<dbReference type="AlphaFoldDB" id="A0A0A2T7I7"/>
<evidence type="ECO:0000256" key="7">
    <source>
        <dbReference type="ARBA" id="ARBA00022989"/>
    </source>
</evidence>
<dbReference type="HAMAP" id="MF_01916">
    <property type="entry name" value="Cardiolipin_synth_Cls"/>
    <property type="match status" value="1"/>
</dbReference>
<gene>
    <name evidence="15" type="ORF">N782_18620</name>
</gene>
<feature type="active site" evidence="12">
    <location>
        <position position="246"/>
    </location>
</feature>
<dbReference type="GO" id="GO:0008808">
    <property type="term" value="F:cardiolipin synthase activity"/>
    <property type="evidence" value="ECO:0007669"/>
    <property type="project" value="UniProtKB-UniRule"/>
</dbReference>
<evidence type="ECO:0000256" key="11">
    <source>
        <dbReference type="ARBA" id="ARBA00023264"/>
    </source>
</evidence>
<dbReference type="Pfam" id="PF13396">
    <property type="entry name" value="PLDc_N"/>
    <property type="match status" value="1"/>
</dbReference>
<feature type="transmembrane region" description="Helical" evidence="12">
    <location>
        <begin position="59"/>
        <end position="78"/>
    </location>
</feature>
<evidence type="ECO:0000256" key="2">
    <source>
        <dbReference type="ARBA" id="ARBA00022475"/>
    </source>
</evidence>
<keyword evidence="7 12" id="KW-1133">Transmembrane helix</keyword>
<dbReference type="InterPro" id="IPR030874">
    <property type="entry name" value="Cardiolipin_synth_Firmi"/>
</dbReference>
<feature type="active site" evidence="12">
    <location>
        <position position="239"/>
    </location>
</feature>
<accession>A0A0A2T7I7</accession>
<evidence type="ECO:0000259" key="14">
    <source>
        <dbReference type="PROSITE" id="PS50035"/>
    </source>
</evidence>
<dbReference type="SMART" id="SM00155">
    <property type="entry name" value="PLDc"/>
    <property type="match status" value="2"/>
</dbReference>
<dbReference type="RefSeq" id="WP_036822808.1">
    <property type="nucleotide sequence ID" value="NZ_AVBF01000061.1"/>
</dbReference>
<sequence>MRPSIQLLMLLLLGSAFIGIILIPVSIMIQFLFIAIYFILVVVISFSIILERRSSTDTMLWIFLICFIPIIGYFFYIYSGQLSRQGLLFQNKRKKANQVFQEQEPEDHGSLPLKPQQKRVYNIIQSYAETPLRTENQVNILTNGYEAFPKIMEKLKQAKSFIHMEYYLFNSDETGEDIMTILMNKAKEGVKVRLLYDSAGSIKLKKRDIKKMRQAGVEVHEFLPIASGLLTQTFNFRNHRKIIVIDNDMAFVGGMNIGDEYRGISQDHPDWRDTHTIVQGMAIKELHLIFLVDWWYIANENLVDEYSNHPVNNPDEPNTMLQVVPSGPHNEHQIMRDVYTTLVNSAEHSVKIATPYFVPSREIHTALRIAAQRGVEVTLLIPKISDSWLAYYAGHSYFPELLEDGINIYLYEKDFMHHKIMIIDDETASVGTANMDVRSFYLNFEVNIILYDGPPVQDLIHNYKSDLKESKKVMMDSFSKRKKSTKFKEAFARLFSPLL</sequence>
<dbReference type="NCBIfam" id="TIGR04265">
    <property type="entry name" value="bac_cardiolipin"/>
    <property type="match status" value="1"/>
</dbReference>
<feature type="active site" evidence="12">
    <location>
        <position position="417"/>
    </location>
</feature>
<feature type="active site" evidence="12">
    <location>
        <position position="241"/>
    </location>
</feature>
<dbReference type="EMBL" id="AVBF01000061">
    <property type="protein sequence ID" value="KGP71484.1"/>
    <property type="molecule type" value="Genomic_DNA"/>
</dbReference>
<dbReference type="CDD" id="cd09112">
    <property type="entry name" value="PLDc_CLS_2"/>
    <property type="match status" value="1"/>
</dbReference>
<dbReference type="SUPFAM" id="SSF56024">
    <property type="entry name" value="Phospholipase D/nuclease"/>
    <property type="match status" value="2"/>
</dbReference>
<proteinExistence type="inferred from homology"/>
<keyword evidence="11 12" id="KW-1208">Phospholipid metabolism</keyword>
<comment type="similarity">
    <text evidence="12">Belongs to the phospholipase D family. Cardiolipin synthase subfamily.</text>
</comment>
<evidence type="ECO:0000256" key="9">
    <source>
        <dbReference type="ARBA" id="ARBA00023136"/>
    </source>
</evidence>
<evidence type="ECO:0000256" key="3">
    <source>
        <dbReference type="ARBA" id="ARBA00022516"/>
    </source>
</evidence>
<name>A0A0A2T7I7_9BACI</name>
<evidence type="ECO:0000256" key="8">
    <source>
        <dbReference type="ARBA" id="ARBA00023098"/>
    </source>
</evidence>
<keyword evidence="5 12" id="KW-0812">Transmembrane</keyword>
<evidence type="ECO:0000256" key="4">
    <source>
        <dbReference type="ARBA" id="ARBA00022679"/>
    </source>
</evidence>
<keyword evidence="8 12" id="KW-0443">Lipid metabolism</keyword>
<evidence type="ECO:0000313" key="15">
    <source>
        <dbReference type="EMBL" id="KGP71484.1"/>
    </source>
</evidence>
<dbReference type="OrthoDB" id="9762009at2"/>
<comment type="catalytic activity">
    <reaction evidence="12">
        <text>2 a 1,2-diacyl-sn-glycero-3-phospho-(1'-sn-glycerol) = a cardiolipin + glycerol</text>
        <dbReference type="Rhea" id="RHEA:31451"/>
        <dbReference type="ChEBI" id="CHEBI:17754"/>
        <dbReference type="ChEBI" id="CHEBI:62237"/>
        <dbReference type="ChEBI" id="CHEBI:64716"/>
    </reaction>
</comment>
<keyword evidence="10 12" id="KW-0594">Phospholipid biosynthesis</keyword>
<reference evidence="15 16" key="1">
    <citation type="journal article" date="2015" name="Stand. Genomic Sci.">
        <title>High quality draft genome sequence of the moderately halophilic bacterium Pontibacillus yanchengensis Y32(T) and comparison among Pontibacillus genomes.</title>
        <authorList>
            <person name="Huang J."/>
            <person name="Qiao Z.X."/>
            <person name="Tang J.W."/>
            <person name="Wang G."/>
        </authorList>
    </citation>
    <scope>NUCLEOTIDE SEQUENCE [LARGE SCALE GENOMIC DNA]</scope>
    <source>
        <strain evidence="15 16">Y32</strain>
    </source>
</reference>
<feature type="domain" description="PLD phosphodiesterase" evidence="14">
    <location>
        <begin position="234"/>
        <end position="261"/>
    </location>
</feature>
<dbReference type="eggNOG" id="COG1502">
    <property type="taxonomic scope" value="Bacteria"/>
</dbReference>
<feature type="transmembrane region" description="Helical" evidence="12">
    <location>
        <begin position="7"/>
        <end position="25"/>
    </location>
</feature>
<dbReference type="PROSITE" id="PS50035">
    <property type="entry name" value="PLD"/>
    <property type="match status" value="2"/>
</dbReference>
<keyword evidence="3 12" id="KW-0444">Lipid biosynthesis</keyword>
<dbReference type="Proteomes" id="UP000030147">
    <property type="component" value="Unassembled WGS sequence"/>
</dbReference>
<keyword evidence="2 12" id="KW-1003">Cell membrane</keyword>
<dbReference type="Gene3D" id="3.30.870.10">
    <property type="entry name" value="Endonuclease Chain A"/>
    <property type="match status" value="2"/>
</dbReference>
<comment type="caution">
    <text evidence="15">The sequence shown here is derived from an EMBL/GenBank/DDBJ whole genome shotgun (WGS) entry which is preliminary data.</text>
</comment>
<dbReference type="STRING" id="1385514.N782_18620"/>
<evidence type="ECO:0000256" key="6">
    <source>
        <dbReference type="ARBA" id="ARBA00022737"/>
    </source>
</evidence>
<dbReference type="PANTHER" id="PTHR21248:SF20">
    <property type="entry name" value="CARDIOLIPIN SYNTHASE YWIE-RELATED"/>
    <property type="match status" value="1"/>
</dbReference>
<dbReference type="GO" id="GO:0032049">
    <property type="term" value="P:cardiolipin biosynthetic process"/>
    <property type="evidence" value="ECO:0007669"/>
    <property type="project" value="UniProtKB-UniRule"/>
</dbReference>
<dbReference type="GO" id="GO:0005886">
    <property type="term" value="C:plasma membrane"/>
    <property type="evidence" value="ECO:0007669"/>
    <property type="project" value="UniProtKB-SubCell"/>
</dbReference>
<dbReference type="Pfam" id="PF13091">
    <property type="entry name" value="PLDc_2"/>
    <property type="match status" value="2"/>
</dbReference>
<feature type="domain" description="PLD phosphodiesterase" evidence="14">
    <location>
        <begin position="412"/>
        <end position="439"/>
    </location>
</feature>
<feature type="transmembrane region" description="Helical" evidence="12">
    <location>
        <begin position="31"/>
        <end position="50"/>
    </location>
</feature>
<dbReference type="InterPro" id="IPR022924">
    <property type="entry name" value="Cardiolipin_synthase"/>
</dbReference>
<evidence type="ECO:0000256" key="1">
    <source>
        <dbReference type="ARBA" id="ARBA00004651"/>
    </source>
</evidence>
<evidence type="ECO:0000256" key="13">
    <source>
        <dbReference type="NCBIfam" id="TIGR04265"/>
    </source>
</evidence>
<feature type="active site" evidence="12">
    <location>
        <position position="419"/>
    </location>
</feature>
<dbReference type="InterPro" id="IPR027379">
    <property type="entry name" value="CLS_N"/>
</dbReference>
<comment type="subcellular location">
    <subcellularLocation>
        <location evidence="1 12">Cell membrane</location>
        <topology evidence="1 12">Multi-pass membrane protein</topology>
    </subcellularLocation>
</comment>
<keyword evidence="4 12" id="KW-0808">Transferase</keyword>
<dbReference type="InterPro" id="IPR025202">
    <property type="entry name" value="PLD-like_dom"/>
</dbReference>
<comment type="function">
    <text evidence="12">Catalyzes the reversible phosphatidyl group transfer from one phosphatidylglycerol molecule to another to form cardiolipin (CL) (diphosphatidylglycerol) and glycerol.</text>
</comment>
<evidence type="ECO:0000256" key="10">
    <source>
        <dbReference type="ARBA" id="ARBA00023209"/>
    </source>
</evidence>
<evidence type="ECO:0000256" key="12">
    <source>
        <dbReference type="HAMAP-Rule" id="MF_01916"/>
    </source>
</evidence>
<dbReference type="PANTHER" id="PTHR21248">
    <property type="entry name" value="CARDIOLIPIN SYNTHASE"/>
    <property type="match status" value="1"/>
</dbReference>